<dbReference type="Pfam" id="PF00916">
    <property type="entry name" value="Sulfate_transp"/>
    <property type="match status" value="1"/>
</dbReference>
<sequence>MGGGSHNKIEDSSTKISQTSSFSAATASAMETPNNVSDNNMNSHHCVDIAMEVHHQVVPPPHRSSLQKLKSKFKETFFPDDPLRQFKGQPCSKKWILGLQYLFPIFQWGPNYSLKLFKSDIVSGLTIASLAIPQGISYAKLANLPPIVGLYSSFVPPLVYAVLGSSRDLAVGPVSIASLILGSMLTQEVSPTKDPLLFLQLAFTATFFAGFIQASLGLLRLGFIIDFLSKATLIGFMAGAAIIVSLQQLKSLLGITHFTKKMGLIPVLTSVFHTRKEWSWQTILMGVSFLVLLLLARQLSIRKPKLFWVSAGAPLVCVILSTIVVFAFKAQHHGISVIGKLQEGLNPPSWNMLHFRGSHLGLAIKTGLVTGIISLTEGIAVGRTFASLKEYRVDGNKEMIAIGLMNIVGSSTSCYVTTGAFSRSAVNHNAGAKTAVSNIVMSVTVMVTLLFLMPLFQYTPNVVLGAIIVTAVVGLIDIPAALNIWKIDKFDFIVMLCAFVGVIFFSVQGGLAIAVGISIFKILLQVTRPRTVVLGSIPGTDIYRDVHHYKEAMTVPGFLILSIEAPINFANSMYLNERILRWIEEFETEDDMKKYLSIQYVILEMSAVSAIDTTGVSLFKDLKKAIEKKGMELVLVNPLGEVMEKLQRAEETSDMMTVDKLYLTVGEAVALLSSSMKGQSSAKYGAATQGDEN</sequence>
<dbReference type="Gene3D" id="3.30.750.24">
    <property type="entry name" value="STAS domain"/>
    <property type="match status" value="1"/>
</dbReference>
<dbReference type="SUPFAM" id="SSF52091">
    <property type="entry name" value="SpoIIaa-like"/>
    <property type="match status" value="1"/>
</dbReference>
<feature type="transmembrane region" description="Helical" evidence="6">
    <location>
        <begin position="307"/>
        <end position="328"/>
    </location>
</feature>
<organism evidence="8 9">
    <name type="scientific">Ziziphus jujuba</name>
    <name type="common">Chinese jujube</name>
    <name type="synonym">Ziziphus sativa</name>
    <dbReference type="NCBI Taxonomy" id="326968"/>
    <lineage>
        <taxon>Eukaryota</taxon>
        <taxon>Viridiplantae</taxon>
        <taxon>Streptophyta</taxon>
        <taxon>Embryophyta</taxon>
        <taxon>Tracheophyta</taxon>
        <taxon>Spermatophyta</taxon>
        <taxon>Magnoliopsida</taxon>
        <taxon>eudicotyledons</taxon>
        <taxon>Gunneridae</taxon>
        <taxon>Pentapetalae</taxon>
        <taxon>rosids</taxon>
        <taxon>fabids</taxon>
        <taxon>Rosales</taxon>
        <taxon>Rhamnaceae</taxon>
        <taxon>Paliureae</taxon>
        <taxon>Ziziphus</taxon>
    </lineage>
</organism>
<evidence type="ECO:0000256" key="6">
    <source>
        <dbReference type="SAM" id="Phobius"/>
    </source>
</evidence>
<dbReference type="InterPro" id="IPR001902">
    <property type="entry name" value="SLC26A/SulP_fam"/>
</dbReference>
<feature type="transmembrane region" description="Helical" evidence="6">
    <location>
        <begin position="434"/>
        <end position="456"/>
    </location>
</feature>
<dbReference type="InterPro" id="IPR018045">
    <property type="entry name" value="S04_transporter_CS"/>
</dbReference>
<evidence type="ECO:0000313" key="8">
    <source>
        <dbReference type="Proteomes" id="UP001652623"/>
    </source>
</evidence>
<evidence type="ECO:0000313" key="10">
    <source>
        <dbReference type="RefSeq" id="XP_048319222.1"/>
    </source>
</evidence>
<feature type="transmembrane region" description="Helical" evidence="6">
    <location>
        <begin position="197"/>
        <end position="219"/>
    </location>
</feature>
<name>A0ABM3I2G8_ZIZJJ</name>
<protein>
    <submittedName>
        <fullName evidence="9 10">Probable sulfate transporter 3.3</fullName>
    </submittedName>
</protein>
<accession>A0ABM3I2G8</accession>
<dbReference type="InterPro" id="IPR011547">
    <property type="entry name" value="SLC26A/SulP_dom"/>
</dbReference>
<dbReference type="GeneID" id="107429308"/>
<evidence type="ECO:0000313" key="9">
    <source>
        <dbReference type="RefSeq" id="XP_048319221.1"/>
    </source>
</evidence>
<feature type="domain" description="STAS" evidence="7">
    <location>
        <begin position="548"/>
        <end position="672"/>
    </location>
</feature>
<keyword evidence="8" id="KW-1185">Reference proteome</keyword>
<dbReference type="InterPro" id="IPR002645">
    <property type="entry name" value="STAS_dom"/>
</dbReference>
<evidence type="ECO:0000256" key="5">
    <source>
        <dbReference type="SAM" id="MobiDB-lite"/>
    </source>
</evidence>
<keyword evidence="2 6" id="KW-0812">Transmembrane</keyword>
<evidence type="ECO:0000256" key="3">
    <source>
        <dbReference type="ARBA" id="ARBA00022989"/>
    </source>
</evidence>
<comment type="subcellular location">
    <subcellularLocation>
        <location evidence="1">Membrane</location>
        <topology evidence="1">Multi-pass membrane protein</topology>
    </subcellularLocation>
</comment>
<keyword evidence="3 6" id="KW-1133">Transmembrane helix</keyword>
<feature type="transmembrane region" description="Helical" evidence="6">
    <location>
        <begin position="462"/>
        <end position="485"/>
    </location>
</feature>
<feature type="compositionally biased region" description="Polar residues" evidence="5">
    <location>
        <begin position="31"/>
        <end position="41"/>
    </location>
</feature>
<gene>
    <name evidence="9 10" type="primary">LOC107429308</name>
</gene>
<proteinExistence type="predicted"/>
<reference evidence="9 10" key="1">
    <citation type="submission" date="2025-05" db="UniProtKB">
        <authorList>
            <consortium name="RefSeq"/>
        </authorList>
    </citation>
    <scope>IDENTIFICATION</scope>
    <source>
        <tissue evidence="9 10">Seedling</tissue>
    </source>
</reference>
<feature type="compositionally biased region" description="Low complexity" evidence="5">
    <location>
        <begin position="14"/>
        <end position="29"/>
    </location>
</feature>
<feature type="transmembrane region" description="Helical" evidence="6">
    <location>
        <begin position="278"/>
        <end position="295"/>
    </location>
</feature>
<dbReference type="CDD" id="cd07042">
    <property type="entry name" value="STAS_SulP_like_sulfate_transporter"/>
    <property type="match status" value="1"/>
</dbReference>
<feature type="region of interest" description="Disordered" evidence="5">
    <location>
        <begin position="1"/>
        <end position="41"/>
    </location>
</feature>
<evidence type="ECO:0000256" key="4">
    <source>
        <dbReference type="ARBA" id="ARBA00023136"/>
    </source>
</evidence>
<evidence type="ECO:0000256" key="1">
    <source>
        <dbReference type="ARBA" id="ARBA00004141"/>
    </source>
</evidence>
<keyword evidence="4 6" id="KW-0472">Membrane</keyword>
<dbReference type="PROSITE" id="PS50801">
    <property type="entry name" value="STAS"/>
    <property type="match status" value="1"/>
</dbReference>
<dbReference type="RefSeq" id="XP_048319221.1">
    <property type="nucleotide sequence ID" value="XM_048463264.2"/>
</dbReference>
<dbReference type="InterPro" id="IPR036513">
    <property type="entry name" value="STAS_dom_sf"/>
</dbReference>
<dbReference type="NCBIfam" id="TIGR00815">
    <property type="entry name" value="sulP"/>
    <property type="match status" value="1"/>
</dbReference>
<feature type="transmembrane region" description="Helical" evidence="6">
    <location>
        <begin position="169"/>
        <end position="185"/>
    </location>
</feature>
<feature type="transmembrane region" description="Helical" evidence="6">
    <location>
        <begin position="492"/>
        <end position="520"/>
    </location>
</feature>
<dbReference type="Proteomes" id="UP001652623">
    <property type="component" value="Chromosome 12"/>
</dbReference>
<feature type="transmembrane region" description="Helical" evidence="6">
    <location>
        <begin position="231"/>
        <end position="249"/>
    </location>
</feature>
<dbReference type="PANTHER" id="PTHR11814">
    <property type="entry name" value="SULFATE TRANSPORTER"/>
    <property type="match status" value="1"/>
</dbReference>
<dbReference type="PROSITE" id="PS01130">
    <property type="entry name" value="SLC26A"/>
    <property type="match status" value="1"/>
</dbReference>
<evidence type="ECO:0000259" key="7">
    <source>
        <dbReference type="PROSITE" id="PS50801"/>
    </source>
</evidence>
<evidence type="ECO:0000256" key="2">
    <source>
        <dbReference type="ARBA" id="ARBA00022692"/>
    </source>
</evidence>
<dbReference type="Pfam" id="PF01740">
    <property type="entry name" value="STAS"/>
    <property type="match status" value="1"/>
</dbReference>
<feature type="transmembrane region" description="Helical" evidence="6">
    <location>
        <begin position="144"/>
        <end position="162"/>
    </location>
</feature>
<dbReference type="RefSeq" id="XP_048319222.1">
    <property type="nucleotide sequence ID" value="XM_048463265.2"/>
</dbReference>